<keyword evidence="10" id="KW-1185">Reference proteome</keyword>
<feature type="domain" description="Tyrosine-protein phosphatase" evidence="8">
    <location>
        <begin position="568"/>
        <end position="725"/>
    </location>
</feature>
<dbReference type="EMBL" id="JASMQC010000007">
    <property type="protein sequence ID" value="KAK1943775.1"/>
    <property type="molecule type" value="Genomic_DNA"/>
</dbReference>
<gene>
    <name evidence="9" type="ORF">P3T76_005171</name>
</gene>
<dbReference type="SUPFAM" id="SSF52047">
    <property type="entry name" value="RNI-like"/>
    <property type="match status" value="1"/>
</dbReference>
<dbReference type="InterPro" id="IPR004861">
    <property type="entry name" value="Siw14-like"/>
</dbReference>
<comment type="caution">
    <text evidence="9">The sequence shown here is derived from an EMBL/GenBank/DDBJ whole genome shotgun (WGS) entry which is preliminary data.</text>
</comment>
<keyword evidence="5" id="KW-0378">Hydrolase</keyword>
<dbReference type="InterPro" id="IPR029021">
    <property type="entry name" value="Prot-tyrosine_phosphatase-like"/>
</dbReference>
<dbReference type="InterPro" id="IPR020428">
    <property type="entry name" value="PFA-DSPs"/>
</dbReference>
<comment type="similarity">
    <text evidence="2">Belongs to the protein-tyrosine phosphatase family.</text>
</comment>
<dbReference type="AlphaFoldDB" id="A0AAD9LNM4"/>
<dbReference type="Gene3D" id="3.90.190.10">
    <property type="entry name" value="Protein tyrosine phosphatase superfamily"/>
    <property type="match status" value="1"/>
</dbReference>
<dbReference type="FunFam" id="3.90.190.10:FF:000035">
    <property type="entry name" value="Tyrosine phosphatase, putative"/>
    <property type="match status" value="1"/>
</dbReference>
<dbReference type="InterPro" id="IPR020422">
    <property type="entry name" value="TYR_PHOSPHATASE_DUAL_dom"/>
</dbReference>
<keyword evidence="6" id="KW-0904">Protein phosphatase</keyword>
<dbReference type="PROSITE" id="PS50054">
    <property type="entry name" value="TYR_PHOSPHATASE_DUAL"/>
    <property type="match status" value="1"/>
</dbReference>
<dbReference type="SUPFAM" id="SSF52799">
    <property type="entry name" value="(Phosphotyrosine protein) phosphatases II"/>
    <property type="match status" value="1"/>
</dbReference>
<dbReference type="CDD" id="cd14531">
    <property type="entry name" value="PFA-DSP_Oca1"/>
    <property type="match status" value="1"/>
</dbReference>
<evidence type="ECO:0000256" key="7">
    <source>
        <dbReference type="ARBA" id="ARBA00051722"/>
    </source>
</evidence>
<accession>A0AAD9LNM4</accession>
<protein>
    <recommendedName>
        <fullName evidence="3">protein-tyrosine-phosphatase</fullName>
        <ecNumber evidence="3">3.1.3.48</ecNumber>
    </recommendedName>
</protein>
<dbReference type="Gene3D" id="3.80.10.10">
    <property type="entry name" value="Ribonuclease Inhibitor"/>
    <property type="match status" value="1"/>
</dbReference>
<evidence type="ECO:0000256" key="6">
    <source>
        <dbReference type="ARBA" id="ARBA00022912"/>
    </source>
</evidence>
<evidence type="ECO:0000256" key="3">
    <source>
        <dbReference type="ARBA" id="ARBA00013064"/>
    </source>
</evidence>
<evidence type="ECO:0000256" key="5">
    <source>
        <dbReference type="ARBA" id="ARBA00022801"/>
    </source>
</evidence>
<dbReference type="InterPro" id="IPR032675">
    <property type="entry name" value="LRR_dom_sf"/>
</dbReference>
<comment type="subcellular location">
    <subcellularLocation>
        <location evidence="1">Cytoplasm</location>
    </subcellularLocation>
</comment>
<dbReference type="GO" id="GO:0004725">
    <property type="term" value="F:protein tyrosine phosphatase activity"/>
    <property type="evidence" value="ECO:0007669"/>
    <property type="project" value="UniProtKB-EC"/>
</dbReference>
<proteinExistence type="inferred from homology"/>
<evidence type="ECO:0000256" key="2">
    <source>
        <dbReference type="ARBA" id="ARBA00009580"/>
    </source>
</evidence>
<evidence type="ECO:0000256" key="4">
    <source>
        <dbReference type="ARBA" id="ARBA00022490"/>
    </source>
</evidence>
<dbReference type="PANTHER" id="PTHR31126">
    <property type="entry name" value="TYROSINE-PROTEIN PHOSPHATASE"/>
    <property type="match status" value="1"/>
</dbReference>
<dbReference type="GO" id="GO:0005737">
    <property type="term" value="C:cytoplasm"/>
    <property type="evidence" value="ECO:0007669"/>
    <property type="project" value="UniProtKB-SubCell"/>
</dbReference>
<evidence type="ECO:0000259" key="8">
    <source>
        <dbReference type="PROSITE" id="PS50054"/>
    </source>
</evidence>
<dbReference type="PANTHER" id="PTHR31126:SF8">
    <property type="entry name" value="TYROSINE-PROTEIN PHOSPHATASE OCA1-RELATED"/>
    <property type="match status" value="1"/>
</dbReference>
<evidence type="ECO:0000313" key="10">
    <source>
        <dbReference type="Proteomes" id="UP001259832"/>
    </source>
</evidence>
<dbReference type="Pfam" id="PF03162">
    <property type="entry name" value="Y_phosphatase2"/>
    <property type="match status" value="1"/>
</dbReference>
<keyword evidence="4" id="KW-0963">Cytoplasm</keyword>
<sequence length="731" mass="80386">MQRALTPATARLVTKLAVEMPESGATPRMLDPSAARQPWANLSVDTAISTEEVVGAAALATVAATQATTSSASSMRSGSGSSQVALPAGLLPERYTADLAHWQSPADLPERRLMVQRIIAMTRSKRVDAAACADARTPSLAKRIELSLYSRAASFHEYRDLNTLRRRLQSLVSLSFHEAAVSRRRAAAMMSGNGPVTAVPQLGKRKYRAMTPFGVSRLTIKRPRAECIGSTSTCTPRTSERMNEEASFFIMDEAVLGLVFAFLPGLETVRCMQLNRFARRVLPRCVFTLEVELRQLRLAYTLHAAAVPTQPAATLLCQFPNLTSLTVFNSMKPLCDQQEAGPALHAWGCSELDISHDNAGEEVVQQLAEGIELGACRRLNSLRLVSVFTNTCRGNALHLLCAALVKGSCPDLEDLLLGGNGFSDVGTVDVAWLLKVGSLPKLARLDIRRNYIGESGLKRIMASLRAGRCQQLKYLCMGGNIITDNCVAPVVELLSSAQCPQMRFLGLEDNFLSARGVQCIIQAAVAGGMMPKLHHVSCDGTLGSDDTQSVLANLLGSGAMSYFIPPVNYGMIEEDLYRSGQPNELNFPFLERLNLRTIIYLALEEPNPQFQSFVEEQEIQLVFLGGNTRMESRRKAWEPLSEETVLAALDIILDRSNYPLYITCHLGRDRTGAVVGCLRKIQGWHLSSIFEEYRRFAGSKVRLQNEQFIELFDTDLVTIPVNPPSWLRKHL</sequence>
<evidence type="ECO:0000256" key="1">
    <source>
        <dbReference type="ARBA" id="ARBA00004496"/>
    </source>
</evidence>
<reference evidence="9" key="1">
    <citation type="submission" date="2023-08" db="EMBL/GenBank/DDBJ databases">
        <title>Reference Genome Resource for the Citrus Pathogen Phytophthora citrophthora.</title>
        <authorList>
            <person name="Moller H."/>
            <person name="Coetzee B."/>
            <person name="Rose L.J."/>
            <person name="Van Niekerk J.M."/>
        </authorList>
    </citation>
    <scope>NUCLEOTIDE SEQUENCE</scope>
    <source>
        <strain evidence="9">STE-U-9442</strain>
    </source>
</reference>
<evidence type="ECO:0000313" key="9">
    <source>
        <dbReference type="EMBL" id="KAK1943775.1"/>
    </source>
</evidence>
<name>A0AAD9LNM4_9STRA</name>
<comment type="catalytic activity">
    <reaction evidence="7">
        <text>O-phospho-L-tyrosyl-[protein] + H2O = L-tyrosyl-[protein] + phosphate</text>
        <dbReference type="Rhea" id="RHEA:10684"/>
        <dbReference type="Rhea" id="RHEA-COMP:10136"/>
        <dbReference type="Rhea" id="RHEA-COMP:20101"/>
        <dbReference type="ChEBI" id="CHEBI:15377"/>
        <dbReference type="ChEBI" id="CHEBI:43474"/>
        <dbReference type="ChEBI" id="CHEBI:46858"/>
        <dbReference type="ChEBI" id="CHEBI:61978"/>
        <dbReference type="EC" id="3.1.3.48"/>
    </reaction>
</comment>
<dbReference type="Proteomes" id="UP001259832">
    <property type="component" value="Unassembled WGS sequence"/>
</dbReference>
<dbReference type="EC" id="3.1.3.48" evidence="3"/>
<dbReference type="PRINTS" id="PR01911">
    <property type="entry name" value="PFDSPHPHTASE"/>
</dbReference>
<organism evidence="9 10">
    <name type="scientific">Phytophthora citrophthora</name>
    <dbReference type="NCBI Taxonomy" id="4793"/>
    <lineage>
        <taxon>Eukaryota</taxon>
        <taxon>Sar</taxon>
        <taxon>Stramenopiles</taxon>
        <taxon>Oomycota</taxon>
        <taxon>Peronosporomycetes</taxon>
        <taxon>Peronosporales</taxon>
        <taxon>Peronosporaceae</taxon>
        <taxon>Phytophthora</taxon>
    </lineage>
</organism>